<keyword evidence="2" id="KW-1185">Reference proteome</keyword>
<gene>
    <name evidence="1" type="ORF">FHS22_002597</name>
</gene>
<evidence type="ECO:0000313" key="1">
    <source>
        <dbReference type="EMBL" id="MBB5963318.1"/>
    </source>
</evidence>
<organism evidence="1 2">
    <name type="scientific">Planomonospora venezuelensis</name>
    <dbReference type="NCBI Taxonomy" id="1999"/>
    <lineage>
        <taxon>Bacteria</taxon>
        <taxon>Bacillati</taxon>
        <taxon>Actinomycetota</taxon>
        <taxon>Actinomycetes</taxon>
        <taxon>Streptosporangiales</taxon>
        <taxon>Streptosporangiaceae</taxon>
        <taxon>Planomonospora</taxon>
    </lineage>
</organism>
<dbReference type="Proteomes" id="UP000562352">
    <property type="component" value="Unassembled WGS sequence"/>
</dbReference>
<dbReference type="EMBL" id="JACHJJ010000007">
    <property type="protein sequence ID" value="MBB5963318.1"/>
    <property type="molecule type" value="Genomic_DNA"/>
</dbReference>
<dbReference type="RefSeq" id="WP_184941383.1">
    <property type="nucleotide sequence ID" value="NZ_BAAAWZ010000004.1"/>
</dbReference>
<name>A0A841D4L2_PLAVE</name>
<sequence length="153" mass="15759">MNGGETPGGGRAGDDAIEDVLRHAAGIIDPVPAHLLQAAVEAYALASIEAELAELVFDSLTQSAPVRGTDRPRLLTFRGNGLTLDLEITAGRLVGQLLPPQPAEIELLGGRSPAAALTADAAGRFVCDRVAAGPFSLHCRAGGAVITTEWLTV</sequence>
<evidence type="ECO:0000313" key="2">
    <source>
        <dbReference type="Proteomes" id="UP000562352"/>
    </source>
</evidence>
<accession>A0A841D4L2</accession>
<protein>
    <submittedName>
        <fullName evidence="1">Uncharacterized protein</fullName>
    </submittedName>
</protein>
<dbReference type="AlphaFoldDB" id="A0A841D4L2"/>
<reference evidence="1 2" key="1">
    <citation type="submission" date="2020-08" db="EMBL/GenBank/DDBJ databases">
        <title>Genomic Encyclopedia of Type Strains, Phase III (KMG-III): the genomes of soil and plant-associated and newly described type strains.</title>
        <authorList>
            <person name="Whitman W."/>
        </authorList>
    </citation>
    <scope>NUCLEOTIDE SEQUENCE [LARGE SCALE GENOMIC DNA]</scope>
    <source>
        <strain evidence="1 2">CECT 3303</strain>
    </source>
</reference>
<comment type="caution">
    <text evidence="1">The sequence shown here is derived from an EMBL/GenBank/DDBJ whole genome shotgun (WGS) entry which is preliminary data.</text>
</comment>
<proteinExistence type="predicted"/>